<name>A0A1U7HIT5_9CYAN</name>
<dbReference type="EMBL" id="MRCB01000009">
    <property type="protein sequence ID" value="OKH23503.1"/>
    <property type="molecule type" value="Genomic_DNA"/>
</dbReference>
<dbReference type="Proteomes" id="UP000186868">
    <property type="component" value="Unassembled WGS sequence"/>
</dbReference>
<dbReference type="GO" id="GO:0055085">
    <property type="term" value="P:transmembrane transport"/>
    <property type="evidence" value="ECO:0007669"/>
    <property type="project" value="TreeGrafter"/>
</dbReference>
<dbReference type="AlphaFoldDB" id="A0A1U7HIT5"/>
<dbReference type="PANTHER" id="PTHR21716">
    <property type="entry name" value="TRANSMEMBRANE PROTEIN"/>
    <property type="match status" value="1"/>
</dbReference>
<feature type="transmembrane region" description="Helical" evidence="6">
    <location>
        <begin position="53"/>
        <end position="74"/>
    </location>
</feature>
<feature type="transmembrane region" description="Helical" evidence="6">
    <location>
        <begin position="86"/>
        <end position="108"/>
    </location>
</feature>
<dbReference type="InterPro" id="IPR002549">
    <property type="entry name" value="AI-2E-like"/>
</dbReference>
<feature type="transmembrane region" description="Helical" evidence="6">
    <location>
        <begin position="253"/>
        <end position="282"/>
    </location>
</feature>
<reference evidence="7 8" key="1">
    <citation type="submission" date="2016-11" db="EMBL/GenBank/DDBJ databases">
        <title>Draft Genome Sequences of Nine Cyanobacterial Strains from Diverse Habitats.</title>
        <authorList>
            <person name="Zhu T."/>
            <person name="Hou S."/>
            <person name="Lu X."/>
            <person name="Hess W.R."/>
        </authorList>
    </citation>
    <scope>NUCLEOTIDE SEQUENCE [LARGE SCALE GENOMIC DNA]</scope>
    <source>
        <strain evidence="7 8">NIES-593</strain>
    </source>
</reference>
<dbReference type="RefSeq" id="WP_073599402.1">
    <property type="nucleotide sequence ID" value="NZ_MRCB01000009.1"/>
</dbReference>
<feature type="transmembrane region" description="Helical" evidence="6">
    <location>
        <begin position="26"/>
        <end position="47"/>
    </location>
</feature>
<feature type="transmembrane region" description="Helical" evidence="6">
    <location>
        <begin position="224"/>
        <end position="247"/>
    </location>
</feature>
<comment type="caution">
    <text evidence="7">The sequence shown here is derived from an EMBL/GenBank/DDBJ whole genome shotgun (WGS) entry which is preliminary data.</text>
</comment>
<dbReference type="Pfam" id="PF01594">
    <property type="entry name" value="AI-2E_transport"/>
    <property type="match status" value="1"/>
</dbReference>
<keyword evidence="8" id="KW-1185">Reference proteome</keyword>
<feature type="transmembrane region" description="Helical" evidence="6">
    <location>
        <begin position="320"/>
        <end position="348"/>
    </location>
</feature>
<evidence type="ECO:0000313" key="7">
    <source>
        <dbReference type="EMBL" id="OKH23503.1"/>
    </source>
</evidence>
<feature type="transmembrane region" description="Helical" evidence="6">
    <location>
        <begin position="289"/>
        <end position="308"/>
    </location>
</feature>
<protein>
    <submittedName>
        <fullName evidence="7">AI-2E family transporter</fullName>
    </submittedName>
</protein>
<dbReference type="STRING" id="1921803.NIES593_09745"/>
<evidence type="ECO:0000256" key="5">
    <source>
        <dbReference type="ARBA" id="ARBA00023136"/>
    </source>
</evidence>
<evidence type="ECO:0000256" key="3">
    <source>
        <dbReference type="ARBA" id="ARBA00022692"/>
    </source>
</evidence>
<feature type="transmembrane region" description="Helical" evidence="6">
    <location>
        <begin position="167"/>
        <end position="193"/>
    </location>
</feature>
<accession>A0A1U7HIT5</accession>
<evidence type="ECO:0000256" key="4">
    <source>
        <dbReference type="ARBA" id="ARBA00022989"/>
    </source>
</evidence>
<organism evidence="7 8">
    <name type="scientific">Hydrococcus rivularis NIES-593</name>
    <dbReference type="NCBI Taxonomy" id="1921803"/>
    <lineage>
        <taxon>Bacteria</taxon>
        <taxon>Bacillati</taxon>
        <taxon>Cyanobacteriota</taxon>
        <taxon>Cyanophyceae</taxon>
        <taxon>Pleurocapsales</taxon>
        <taxon>Hydrococcaceae</taxon>
        <taxon>Hydrococcus</taxon>
    </lineage>
</organism>
<gene>
    <name evidence="7" type="ORF">NIES593_09745</name>
</gene>
<keyword evidence="4 6" id="KW-1133">Transmembrane helix</keyword>
<keyword evidence="3 6" id="KW-0812">Transmembrane</keyword>
<dbReference type="GO" id="GO:0016020">
    <property type="term" value="C:membrane"/>
    <property type="evidence" value="ECO:0007669"/>
    <property type="project" value="UniProtKB-SubCell"/>
</dbReference>
<proteinExistence type="inferred from homology"/>
<evidence type="ECO:0000313" key="8">
    <source>
        <dbReference type="Proteomes" id="UP000186868"/>
    </source>
</evidence>
<sequence>METLPERQSTSDFRAVPAPLGKIPPWLRLGLIFPLIFLNGWLISLLINYLEPLLSILITASLLAFLLDFPILFLQKQGIPRKLAIALVLLLGLLILVLLGLTLIPSIVQQLSDLVENLPAWIETGSQHVQTIQKWAIAQKLSIDLGDIVAQAAARVSNALRTLTSQLLSVLLSTINSLVNILLILGLTVFLVLTGESVWRGIFSWLPSPWDGRLRESIRQTFEAYFATQAILAGILSITQTIVFLLLDVPYAILFGFAIGMTTLIPYASTVTIAVISVLLALQNLQLGIKVLVAAIVIGQINDSVVAPRLMGGMTGLNPVWIIISLFIGGKLGGILGLLIAVPVASVIKSTTDTLRSSHSE</sequence>
<evidence type="ECO:0000256" key="1">
    <source>
        <dbReference type="ARBA" id="ARBA00004141"/>
    </source>
</evidence>
<dbReference type="PANTHER" id="PTHR21716:SF66">
    <property type="entry name" value="TRANSPORT PROTEIN SLL0063-RELATED"/>
    <property type="match status" value="1"/>
</dbReference>
<evidence type="ECO:0000256" key="2">
    <source>
        <dbReference type="ARBA" id="ARBA00009773"/>
    </source>
</evidence>
<evidence type="ECO:0000256" key="6">
    <source>
        <dbReference type="SAM" id="Phobius"/>
    </source>
</evidence>
<comment type="subcellular location">
    <subcellularLocation>
        <location evidence="1">Membrane</location>
        <topology evidence="1">Multi-pass membrane protein</topology>
    </subcellularLocation>
</comment>
<comment type="similarity">
    <text evidence="2">Belongs to the autoinducer-2 exporter (AI-2E) (TC 2.A.86) family.</text>
</comment>
<keyword evidence="5 6" id="KW-0472">Membrane</keyword>